<dbReference type="EC" id="6.6.1.2" evidence="2"/>
<accession>A0ABT7AHI4</accession>
<keyword evidence="2" id="KW-0436">Ligase</keyword>
<evidence type="ECO:0000313" key="3">
    <source>
        <dbReference type="Proteomes" id="UP001321492"/>
    </source>
</evidence>
<protein>
    <submittedName>
        <fullName evidence="2">Cobaltochelatase subunit CobN</fullName>
        <ecNumber evidence="2">6.6.1.2</ecNumber>
    </submittedName>
</protein>
<dbReference type="PANTHER" id="PTHR44119">
    <property type="entry name" value="MAGNESIUM-CHELATASE SUBUNIT CHLH, CHLOROPLASTIC"/>
    <property type="match status" value="1"/>
</dbReference>
<organism evidence="2 3">
    <name type="scientific">Chelatococcus albus</name>
    <dbReference type="NCBI Taxonomy" id="3047466"/>
    <lineage>
        <taxon>Bacteria</taxon>
        <taxon>Pseudomonadati</taxon>
        <taxon>Pseudomonadota</taxon>
        <taxon>Alphaproteobacteria</taxon>
        <taxon>Hyphomicrobiales</taxon>
        <taxon>Chelatococcaceae</taxon>
        <taxon>Chelatococcus</taxon>
    </lineage>
</organism>
<name>A0ABT7AHI4_9HYPH</name>
<proteinExistence type="predicted"/>
<dbReference type="NCBIfam" id="NF008973">
    <property type="entry name" value="PRK12321.1"/>
    <property type="match status" value="1"/>
</dbReference>
<keyword evidence="3" id="KW-1185">Reference proteome</keyword>
<dbReference type="Proteomes" id="UP001321492">
    <property type="component" value="Unassembled WGS sequence"/>
</dbReference>
<dbReference type="PANTHER" id="PTHR44119:SF4">
    <property type="entry name" value="AEROBIC COBALTOCHELATASE SUBUNIT COBN"/>
    <property type="match status" value="1"/>
</dbReference>
<dbReference type="RefSeq" id="WP_283740827.1">
    <property type="nucleotide sequence ID" value="NZ_JASJEV010000006.1"/>
</dbReference>
<sequence>MHLLPVTTVGLDAAEAPVDLGHSPAEIVILSFTDTDLSAFAAAWTRDRAVLPSLRLANLQRLRHPLSVDLYVERVVASARFVLVRCLGGLDYHRYGLTEMARACRAGGIPFVALAGDDRPDPRLKALCTADAALCTELDAYARAGGVDNLRQALRRIAAELGADLAVAPPRPVPAAGVWDPGVGEPMVAARATRPVALVVFYRSILLAGDTAPIEALAAALAARGMEPVCLYVPSLKDAAAAAEVERLLLRRRPRIVLNATAFSARRDDGTTVLDMADCPVLQVVLAGASRDAWAESARGLGAADLAMNVVLPELDGRIGTTPVSFKGERTFDPALEFAPVQHVPDDAQVALIADRAAAWLRLAETPRRERRIALVLSDYPSREGRAGYAVGLDTERSAARIVRWLGEEGYAIGPGLAADGALARLAAGAETAAVPLARYRQWLDETPEPFRRALAAAWGPPEEDPALVDGAFRFPVLTAGNVVVALQPDRGRVAARKADYHDPTLPPRHAYAAFYAFLRAEFDAHALVHLGTHGTLEWLPGKAAALSPACAPQVLAGPLPVVYPFIVNNPGEAAVARRRIAAVTVGHLTPPLVHAGLHGAAATLEGLLDEYAVADGLDRQRQRHLKAAIVAEARASGLAAECGAGEEDDDALVTRLDAWLCDLKELAIRDGLHVFGEPPPPEARKAMLAALAAAAPGTPADLLAARLDACAAAERRALLAALDGRFVPAGPAGAPTRGRLDVLPTGRNLATVDPRSIPTRTAALVGERAAAEVLRRYLQDHGDWPRALLLDLWASATLRTGGDDLAQALSFLGVRPVWDHASNRVTGVEVLPAARLDRPRIDVTLRISGLFRDAFAAQIALFDQAVRAVAALDEDDAFNPLAAARRRGEDLARVFGGAPGAYGAGSAVAALDGRWDCRADLGEAYLAASGFAYAGRGEGCAAAEAFRERVRRADALVHAQDDRERDILDGDGAADFIGGFAAAAAALGAAPALLHLDTSWPDAPRARTVAEEIARLVRGRLTHPRWIAGQMRHGFRGAAELAQGLDALYAFAATSDTAGSAAFEAVFDAWVADEAVWRTLRAANPGAARAIASRFDEALARGLWVTRRNSVAPRLAEALGPERGRAS</sequence>
<feature type="domain" description="CobN/magnesium chelatase" evidence="1">
    <location>
        <begin position="140"/>
        <end position="696"/>
    </location>
</feature>
<dbReference type="GO" id="GO:0051116">
    <property type="term" value="F:cobaltochelatase activity"/>
    <property type="evidence" value="ECO:0007669"/>
    <property type="project" value="UniProtKB-EC"/>
</dbReference>
<evidence type="ECO:0000259" key="1">
    <source>
        <dbReference type="Pfam" id="PF02514"/>
    </source>
</evidence>
<feature type="domain" description="CobN/magnesium chelatase" evidence="1">
    <location>
        <begin position="703"/>
        <end position="1110"/>
    </location>
</feature>
<dbReference type="EMBL" id="JASJEV010000006">
    <property type="protein sequence ID" value="MDJ1158834.1"/>
    <property type="molecule type" value="Genomic_DNA"/>
</dbReference>
<comment type="caution">
    <text evidence="2">The sequence shown here is derived from an EMBL/GenBank/DDBJ whole genome shotgun (WGS) entry which is preliminary data.</text>
</comment>
<evidence type="ECO:0000313" key="2">
    <source>
        <dbReference type="EMBL" id="MDJ1158834.1"/>
    </source>
</evidence>
<gene>
    <name evidence="2" type="primary">cobN</name>
    <name evidence="2" type="ORF">QNA08_11375</name>
</gene>
<reference evidence="2 3" key="1">
    <citation type="submission" date="2023-05" db="EMBL/GenBank/DDBJ databases">
        <title>Chelatococcus sp. nov., a moderately thermophilic bacterium isolated from hot spring microbial mat.</title>
        <authorList>
            <person name="Hu C.-J."/>
            <person name="Li W.-J."/>
        </authorList>
    </citation>
    <scope>NUCLEOTIDE SEQUENCE [LARGE SCALE GENOMIC DNA]</scope>
    <source>
        <strain evidence="2 3">SYSU G07232</strain>
    </source>
</reference>
<dbReference type="CDD" id="cd10150">
    <property type="entry name" value="CobN_like"/>
    <property type="match status" value="1"/>
</dbReference>
<dbReference type="Pfam" id="PF02514">
    <property type="entry name" value="CobN-Mg_chel"/>
    <property type="match status" value="2"/>
</dbReference>
<dbReference type="InterPro" id="IPR003672">
    <property type="entry name" value="CobN/Mg_chltase"/>
</dbReference>